<dbReference type="Gramene" id="Solyc11g042426.1.1">
    <property type="protein sequence ID" value="Solyc11g042426.1.1"/>
    <property type="gene ID" value="Solyc11g042426.1"/>
</dbReference>
<dbReference type="STRING" id="4081.A0A3Q7IVH8"/>
<dbReference type="AlphaFoldDB" id="A0A3Q7IVH8"/>
<dbReference type="Proteomes" id="UP000004994">
    <property type="component" value="Chromosome 11"/>
</dbReference>
<protein>
    <submittedName>
        <fullName evidence="1">Uncharacterized protein</fullName>
    </submittedName>
</protein>
<reference evidence="1" key="1">
    <citation type="journal article" date="2012" name="Nature">
        <title>The tomato genome sequence provides insights into fleshy fruit evolution.</title>
        <authorList>
            <consortium name="Tomato Genome Consortium"/>
        </authorList>
    </citation>
    <scope>NUCLEOTIDE SEQUENCE [LARGE SCALE GENOMIC DNA]</scope>
    <source>
        <strain evidence="1">cv. Heinz 1706</strain>
    </source>
</reference>
<proteinExistence type="predicted"/>
<name>A0A3Q7IVH8_SOLLC</name>
<dbReference type="InParanoid" id="A0A3Q7IVH8"/>
<reference evidence="1" key="2">
    <citation type="submission" date="2019-01" db="UniProtKB">
        <authorList>
            <consortium name="EnsemblPlants"/>
        </authorList>
    </citation>
    <scope>IDENTIFICATION</scope>
    <source>
        <strain evidence="1">cv. Heinz 1706</strain>
    </source>
</reference>
<evidence type="ECO:0000313" key="2">
    <source>
        <dbReference type="Proteomes" id="UP000004994"/>
    </source>
</evidence>
<keyword evidence="2" id="KW-1185">Reference proteome</keyword>
<accession>A0A3Q7IVH8</accession>
<dbReference type="EnsemblPlants" id="Solyc11g042426.1.1">
    <property type="protein sequence ID" value="Solyc11g042426.1.1"/>
    <property type="gene ID" value="Solyc11g042426.1"/>
</dbReference>
<sequence>MNQYISSSPKKEELKEIRSRFVEYIFKGNNKPNGYCEETNDIAYHSFKRELYRRKDYSKMDFIFTSPTIMEDTIPSTALLANSNRKV</sequence>
<evidence type="ECO:0000313" key="1">
    <source>
        <dbReference type="EnsemblPlants" id="Solyc11g042426.1.1"/>
    </source>
</evidence>
<organism evidence="1">
    <name type="scientific">Solanum lycopersicum</name>
    <name type="common">Tomato</name>
    <name type="synonym">Lycopersicon esculentum</name>
    <dbReference type="NCBI Taxonomy" id="4081"/>
    <lineage>
        <taxon>Eukaryota</taxon>
        <taxon>Viridiplantae</taxon>
        <taxon>Streptophyta</taxon>
        <taxon>Embryophyta</taxon>
        <taxon>Tracheophyta</taxon>
        <taxon>Spermatophyta</taxon>
        <taxon>Magnoliopsida</taxon>
        <taxon>eudicotyledons</taxon>
        <taxon>Gunneridae</taxon>
        <taxon>Pentapetalae</taxon>
        <taxon>asterids</taxon>
        <taxon>lamiids</taxon>
        <taxon>Solanales</taxon>
        <taxon>Solanaceae</taxon>
        <taxon>Solanoideae</taxon>
        <taxon>Solaneae</taxon>
        <taxon>Solanum</taxon>
        <taxon>Solanum subgen. Lycopersicon</taxon>
    </lineage>
</organism>